<proteinExistence type="predicted"/>
<comment type="caution">
    <text evidence="2">The sequence shown here is derived from an EMBL/GenBank/DDBJ whole genome shotgun (WGS) entry which is preliminary data.</text>
</comment>
<organism evidence="2 3">
    <name type="scientific">Penicillium brevicompactum</name>
    <dbReference type="NCBI Taxonomy" id="5074"/>
    <lineage>
        <taxon>Eukaryota</taxon>
        <taxon>Fungi</taxon>
        <taxon>Dikarya</taxon>
        <taxon>Ascomycota</taxon>
        <taxon>Pezizomycotina</taxon>
        <taxon>Eurotiomycetes</taxon>
        <taxon>Eurotiomycetidae</taxon>
        <taxon>Eurotiales</taxon>
        <taxon>Aspergillaceae</taxon>
        <taxon>Penicillium</taxon>
    </lineage>
</organism>
<reference evidence="2" key="1">
    <citation type="submission" date="2022-12" db="EMBL/GenBank/DDBJ databases">
        <authorList>
            <person name="Petersen C."/>
        </authorList>
    </citation>
    <scope>NUCLEOTIDE SEQUENCE</scope>
    <source>
        <strain evidence="1">IBT 35673</strain>
        <strain evidence="2">IBT 35675</strain>
    </source>
</reference>
<evidence type="ECO:0000313" key="1">
    <source>
        <dbReference type="EMBL" id="KAJ5352738.1"/>
    </source>
</evidence>
<dbReference type="OrthoDB" id="4350354at2759"/>
<evidence type="ECO:0000313" key="3">
    <source>
        <dbReference type="Proteomes" id="UP001148299"/>
    </source>
</evidence>
<sequence length="127" mass="14591">MNYERMLYDIPEIFQTSGNEKEFDLLLGLLGWARNEAFGRVADTCALWGALVHANSHLLLMQARLTERNCDHESFNIASSLDLELEEARRLMENLPGGRHLLVINGPGEFMLAVKRIRFLREYNSPQ</sequence>
<name>A0A9W9UYY2_PENBR</name>
<dbReference type="EMBL" id="JAPZBQ010000001">
    <property type="protein sequence ID" value="KAJ5352738.1"/>
    <property type="molecule type" value="Genomic_DNA"/>
</dbReference>
<accession>A0A9W9UYY2</accession>
<dbReference type="Proteomes" id="UP001148299">
    <property type="component" value="Unassembled WGS sequence"/>
</dbReference>
<evidence type="ECO:0000313" key="2">
    <source>
        <dbReference type="EMBL" id="KAJ5362708.1"/>
    </source>
</evidence>
<dbReference type="EMBL" id="JAPZBR010000002">
    <property type="protein sequence ID" value="KAJ5362708.1"/>
    <property type="molecule type" value="Genomic_DNA"/>
</dbReference>
<gene>
    <name evidence="1" type="ORF">N7452_001712</name>
    <name evidence="2" type="ORF">N7541_003552</name>
</gene>
<dbReference type="Proteomes" id="UP001147695">
    <property type="component" value="Unassembled WGS sequence"/>
</dbReference>
<protein>
    <submittedName>
        <fullName evidence="2">Uncharacterized protein</fullName>
    </submittedName>
</protein>
<dbReference type="AlphaFoldDB" id="A0A9W9UYY2"/>
<keyword evidence="3" id="KW-1185">Reference proteome</keyword>
<reference evidence="2" key="2">
    <citation type="journal article" date="2023" name="IMA Fungus">
        <title>Comparative genomic study of the Penicillium genus elucidates a diverse pangenome and 15 lateral gene transfer events.</title>
        <authorList>
            <person name="Petersen C."/>
            <person name="Sorensen T."/>
            <person name="Nielsen M.R."/>
            <person name="Sondergaard T.E."/>
            <person name="Sorensen J.L."/>
            <person name="Fitzpatrick D.A."/>
            <person name="Frisvad J.C."/>
            <person name="Nielsen K.L."/>
        </authorList>
    </citation>
    <scope>NUCLEOTIDE SEQUENCE</scope>
    <source>
        <strain evidence="1">IBT 35673</strain>
        <strain evidence="2">IBT 35675</strain>
    </source>
</reference>